<evidence type="ECO:0000256" key="1">
    <source>
        <dbReference type="ARBA" id="ARBA00005254"/>
    </source>
</evidence>
<evidence type="ECO:0000313" key="3">
    <source>
        <dbReference type="Proteomes" id="UP000789706"/>
    </source>
</evidence>
<dbReference type="InterPro" id="IPR029045">
    <property type="entry name" value="ClpP/crotonase-like_dom_sf"/>
</dbReference>
<comment type="similarity">
    <text evidence="1">Belongs to the enoyl-CoA hydratase/isomerase family.</text>
</comment>
<dbReference type="Proteomes" id="UP000789706">
    <property type="component" value="Unassembled WGS sequence"/>
</dbReference>
<dbReference type="PANTHER" id="PTHR42964">
    <property type="entry name" value="ENOYL-COA HYDRATASE"/>
    <property type="match status" value="1"/>
</dbReference>
<dbReference type="Gene3D" id="1.10.12.10">
    <property type="entry name" value="Lyase 2-enoyl-coa Hydratase, Chain A, domain 2"/>
    <property type="match status" value="1"/>
</dbReference>
<dbReference type="PANTHER" id="PTHR42964:SF1">
    <property type="entry name" value="POLYKETIDE BIOSYNTHESIS ENOYL-COA HYDRATASE PKSH-RELATED"/>
    <property type="match status" value="1"/>
</dbReference>
<dbReference type="Pfam" id="PF00378">
    <property type="entry name" value="ECH_1"/>
    <property type="match status" value="1"/>
</dbReference>
<gene>
    <name evidence="2" type="ORF">DEBURN_LOCUS4346</name>
</gene>
<dbReference type="InterPro" id="IPR014748">
    <property type="entry name" value="Enoyl-CoA_hydra_C"/>
</dbReference>
<accession>A0A9N8WQ83</accession>
<reference evidence="2" key="1">
    <citation type="submission" date="2021-06" db="EMBL/GenBank/DDBJ databases">
        <authorList>
            <person name="Kallberg Y."/>
            <person name="Tangrot J."/>
            <person name="Rosling A."/>
        </authorList>
    </citation>
    <scope>NUCLEOTIDE SEQUENCE</scope>
    <source>
        <strain evidence="2">AZ414A</strain>
    </source>
</reference>
<dbReference type="OrthoDB" id="448450at2759"/>
<organism evidence="2 3">
    <name type="scientific">Diversispora eburnea</name>
    <dbReference type="NCBI Taxonomy" id="1213867"/>
    <lineage>
        <taxon>Eukaryota</taxon>
        <taxon>Fungi</taxon>
        <taxon>Fungi incertae sedis</taxon>
        <taxon>Mucoromycota</taxon>
        <taxon>Glomeromycotina</taxon>
        <taxon>Glomeromycetes</taxon>
        <taxon>Diversisporales</taxon>
        <taxon>Diversisporaceae</taxon>
        <taxon>Diversispora</taxon>
    </lineage>
</organism>
<name>A0A9N8WQ83_9GLOM</name>
<dbReference type="CDD" id="cd06558">
    <property type="entry name" value="crotonase-like"/>
    <property type="match status" value="1"/>
</dbReference>
<dbReference type="SUPFAM" id="SSF52096">
    <property type="entry name" value="ClpP/crotonase"/>
    <property type="match status" value="1"/>
</dbReference>
<dbReference type="InterPro" id="IPR001753">
    <property type="entry name" value="Enoyl-CoA_hydra/iso"/>
</dbReference>
<dbReference type="EMBL" id="CAJVPK010000325">
    <property type="protein sequence ID" value="CAG8494409.1"/>
    <property type="molecule type" value="Genomic_DNA"/>
</dbReference>
<evidence type="ECO:0000313" key="2">
    <source>
        <dbReference type="EMBL" id="CAG8494409.1"/>
    </source>
</evidence>
<sequence>MSHRQKENIKNQEILLDIENEVATITLNRPQHGNSLTISMVTEFLEAFNKVTSDPSVRIIVVTGTGKYFCTGLDLKGHNVNIEEGIRFFQTVKECPKPVIAKINGPAFGGGVGFMFTMDIRIALSNAYFSFKEVKRGLVPAIISQYIIPEVGIFKTKQFMLTGEIISTDQALSSNFLTCTAKNLKELDNKVNKYINELLSSAPGAMSTIKKLVKVVNSNNDENIKINYIKQVFSDMMNSEEVAFGLNALRKKEQPNWSKFLSKL</sequence>
<dbReference type="InterPro" id="IPR051683">
    <property type="entry name" value="Enoyl-CoA_Hydratase/Isomerase"/>
</dbReference>
<dbReference type="AlphaFoldDB" id="A0A9N8WQ83"/>
<keyword evidence="3" id="KW-1185">Reference proteome</keyword>
<comment type="caution">
    <text evidence="2">The sequence shown here is derived from an EMBL/GenBank/DDBJ whole genome shotgun (WGS) entry which is preliminary data.</text>
</comment>
<proteinExistence type="inferred from homology"/>
<dbReference type="Gene3D" id="3.90.226.10">
    <property type="entry name" value="2-enoyl-CoA Hydratase, Chain A, domain 1"/>
    <property type="match status" value="1"/>
</dbReference>
<protein>
    <submittedName>
        <fullName evidence="2">2501_t:CDS:1</fullName>
    </submittedName>
</protein>